<accession>A0ABY8TVQ6</accession>
<proteinExistence type="predicted"/>
<name>A0ABY8TVQ6_TETOB</name>
<evidence type="ECO:0000313" key="1">
    <source>
        <dbReference type="EMBL" id="WIA13211.1"/>
    </source>
</evidence>
<organism evidence="1 2">
    <name type="scientific">Tetradesmus obliquus</name>
    <name type="common">Green alga</name>
    <name type="synonym">Acutodesmus obliquus</name>
    <dbReference type="NCBI Taxonomy" id="3088"/>
    <lineage>
        <taxon>Eukaryota</taxon>
        <taxon>Viridiplantae</taxon>
        <taxon>Chlorophyta</taxon>
        <taxon>core chlorophytes</taxon>
        <taxon>Chlorophyceae</taxon>
        <taxon>CS clade</taxon>
        <taxon>Sphaeropleales</taxon>
        <taxon>Scenedesmaceae</taxon>
        <taxon>Tetradesmus</taxon>
    </lineage>
</organism>
<dbReference type="EMBL" id="CP126211">
    <property type="protein sequence ID" value="WIA13211.1"/>
    <property type="molecule type" value="Genomic_DNA"/>
</dbReference>
<protein>
    <submittedName>
        <fullName evidence="1">Uncharacterized protein</fullName>
    </submittedName>
</protein>
<dbReference type="Proteomes" id="UP001244341">
    <property type="component" value="Chromosome 4b"/>
</dbReference>
<gene>
    <name evidence="1" type="ORF">OEZ85_006803</name>
</gene>
<reference evidence="1 2" key="1">
    <citation type="submission" date="2023-05" db="EMBL/GenBank/DDBJ databases">
        <title>A 100% complete, gapless, phased diploid assembly of the Scenedesmus obliquus UTEX 3031 genome.</title>
        <authorList>
            <person name="Biondi T.C."/>
            <person name="Hanschen E.R."/>
            <person name="Kwon T."/>
            <person name="Eng W."/>
            <person name="Kruse C.P.S."/>
            <person name="Koehler S.I."/>
            <person name="Kunde Y."/>
            <person name="Gleasner C.D."/>
            <person name="You Mak K.T."/>
            <person name="Polle J."/>
            <person name="Hovde B.T."/>
            <person name="Starkenburg S.R."/>
        </authorList>
    </citation>
    <scope>NUCLEOTIDE SEQUENCE [LARGE SCALE GENOMIC DNA]</scope>
    <source>
        <strain evidence="1 2">DOE0152z</strain>
    </source>
</reference>
<keyword evidence="2" id="KW-1185">Reference proteome</keyword>
<sequence>MMRSISCSTLQNFACDTEPTRALPWGPIRAARHCCRRAAVCAATSSPTNASPTQQDSSTALPPNPWSFGFQCNERYLDWDTSAQIALIKIWLANKMEITVPEVEERLNELANLLPDLVGKMERARADVLYELIKDQAATAERLLALRELLPRCNVSALVAGHPRLMLGMTVPEVRQKVQELRAQLPGVDVDALISQEPMLLRADLPRLMSELARLMPNADPVRLIASDPQMVLEMDVAGMPSTLELEGVGLEQGQQ</sequence>
<evidence type="ECO:0000313" key="2">
    <source>
        <dbReference type="Proteomes" id="UP001244341"/>
    </source>
</evidence>